<proteinExistence type="predicted"/>
<evidence type="ECO:0000313" key="3">
    <source>
        <dbReference type="Proteomes" id="UP001430953"/>
    </source>
</evidence>
<feature type="transmembrane region" description="Helical" evidence="1">
    <location>
        <begin position="48"/>
        <end position="68"/>
    </location>
</feature>
<dbReference type="AlphaFoldDB" id="A0AAW2H3N9"/>
<sequence length="111" mass="13050">MYIFIKFIFKKNVAAQFSRAIKSCVKLTGHLGKIIRPPSTYTPSQTHIYTYISLYHILISLVPLSYPGTTENTLWYSKWYIYYNLKLSIALVTMEIFSFIIRQAGFNLIYY</sequence>
<protein>
    <submittedName>
        <fullName evidence="2">Uncharacterized protein</fullName>
    </submittedName>
</protein>
<organism evidence="2 3">
    <name type="scientific">Cardiocondyla obscurior</name>
    <dbReference type="NCBI Taxonomy" id="286306"/>
    <lineage>
        <taxon>Eukaryota</taxon>
        <taxon>Metazoa</taxon>
        <taxon>Ecdysozoa</taxon>
        <taxon>Arthropoda</taxon>
        <taxon>Hexapoda</taxon>
        <taxon>Insecta</taxon>
        <taxon>Pterygota</taxon>
        <taxon>Neoptera</taxon>
        <taxon>Endopterygota</taxon>
        <taxon>Hymenoptera</taxon>
        <taxon>Apocrita</taxon>
        <taxon>Aculeata</taxon>
        <taxon>Formicoidea</taxon>
        <taxon>Formicidae</taxon>
        <taxon>Myrmicinae</taxon>
        <taxon>Cardiocondyla</taxon>
    </lineage>
</organism>
<dbReference type="Proteomes" id="UP001430953">
    <property type="component" value="Unassembled WGS sequence"/>
</dbReference>
<keyword evidence="1" id="KW-0472">Membrane</keyword>
<gene>
    <name evidence="2" type="ORF">PUN28_001194</name>
</gene>
<name>A0AAW2H3N9_9HYME</name>
<keyword evidence="1" id="KW-1133">Transmembrane helix</keyword>
<evidence type="ECO:0000313" key="2">
    <source>
        <dbReference type="EMBL" id="KAL0134197.1"/>
    </source>
</evidence>
<reference evidence="2 3" key="1">
    <citation type="submission" date="2023-03" db="EMBL/GenBank/DDBJ databases">
        <title>High recombination rates correlate with genetic variation in Cardiocondyla obscurior ants.</title>
        <authorList>
            <person name="Errbii M."/>
        </authorList>
    </citation>
    <scope>NUCLEOTIDE SEQUENCE [LARGE SCALE GENOMIC DNA]</scope>
    <source>
        <strain evidence="2">Alpha-2009</strain>
        <tissue evidence="2">Whole body</tissue>
    </source>
</reference>
<accession>A0AAW2H3N9</accession>
<comment type="caution">
    <text evidence="2">The sequence shown here is derived from an EMBL/GenBank/DDBJ whole genome shotgun (WGS) entry which is preliminary data.</text>
</comment>
<keyword evidence="3" id="KW-1185">Reference proteome</keyword>
<evidence type="ECO:0000256" key="1">
    <source>
        <dbReference type="SAM" id="Phobius"/>
    </source>
</evidence>
<dbReference type="EMBL" id="JADYXP020000001">
    <property type="protein sequence ID" value="KAL0134197.1"/>
    <property type="molecule type" value="Genomic_DNA"/>
</dbReference>
<feature type="transmembrane region" description="Helical" evidence="1">
    <location>
        <begin position="80"/>
        <end position="101"/>
    </location>
</feature>
<keyword evidence="1" id="KW-0812">Transmembrane</keyword>